<gene>
    <name evidence="2" type="ORF">F3J38_26765</name>
</gene>
<feature type="domain" description="Glycosyltransferase 2-like" evidence="1">
    <location>
        <begin position="11"/>
        <end position="116"/>
    </location>
</feature>
<dbReference type="InterPro" id="IPR001173">
    <property type="entry name" value="Glyco_trans_2-like"/>
</dbReference>
<dbReference type="PANTHER" id="PTHR22916">
    <property type="entry name" value="GLYCOSYLTRANSFERASE"/>
    <property type="match status" value="1"/>
</dbReference>
<sequence length="309" mass="35252">MRNHEESSIAILLCTYNGGQFIDQQLASYLAQTHKNWSLWVSDDHSDDDTLKKLHFFSVNTTNPVNILKGPMSGVCNNFMSLINNNNIHAKYYAFSDQDDVWPKHKLQAAVEWLDNVSDSIPALYCSRTQLIDVAGKPIGFSPEYSRPPSFQNALLQNIASGNSMVFNNKARDLLTRVGGGAMVIHDWALYLAVTGVGGKVYYDSCPTVLYRQHDNNLIGNGMSFMTRLTNYIHAHQRRKMIWNDTNIAMMKEIETLMTDENRKTLYEFSSIRDRSIIERLYLLIKSGVYHQQLVGTLTTLSHIIFNRM</sequence>
<dbReference type="EMBL" id="VWXD01000019">
    <property type="protein sequence ID" value="NIF03609.1"/>
    <property type="molecule type" value="Genomic_DNA"/>
</dbReference>
<dbReference type="PANTHER" id="PTHR22916:SF3">
    <property type="entry name" value="UDP-GLCNAC:BETAGAL BETA-1,3-N-ACETYLGLUCOSAMINYLTRANSFERASE-LIKE PROTEIN 1"/>
    <property type="match status" value="1"/>
</dbReference>
<name>A0ABX0R3W9_9GAMM</name>
<dbReference type="RefSeq" id="WP_167144232.1">
    <property type="nucleotide sequence ID" value="NZ_VWXD01000019.1"/>
</dbReference>
<evidence type="ECO:0000313" key="2">
    <source>
        <dbReference type="EMBL" id="NIF03609.1"/>
    </source>
</evidence>
<protein>
    <submittedName>
        <fullName evidence="2">Glycosyltransferase</fullName>
    </submittedName>
</protein>
<organism evidence="2 3">
    <name type="scientific">Candidatus Pantoea formicae</name>
    <dbReference type="NCBI Taxonomy" id="2608355"/>
    <lineage>
        <taxon>Bacteria</taxon>
        <taxon>Pseudomonadati</taxon>
        <taxon>Pseudomonadota</taxon>
        <taxon>Gammaproteobacteria</taxon>
        <taxon>Enterobacterales</taxon>
        <taxon>Erwiniaceae</taxon>
        <taxon>Pantoea</taxon>
    </lineage>
</organism>
<comment type="caution">
    <text evidence="2">The sequence shown here is derived from an EMBL/GenBank/DDBJ whole genome shotgun (WGS) entry which is preliminary data.</text>
</comment>
<accession>A0ABX0R3W9</accession>
<dbReference type="Pfam" id="PF00535">
    <property type="entry name" value="Glycos_transf_2"/>
    <property type="match status" value="1"/>
</dbReference>
<proteinExistence type="predicted"/>
<evidence type="ECO:0000259" key="1">
    <source>
        <dbReference type="Pfam" id="PF00535"/>
    </source>
</evidence>
<reference evidence="2 3" key="1">
    <citation type="journal article" date="2019" name="bioRxiv">
        <title>Bacteria contribute to plant secondary compound degradation in a generalist herbivore system.</title>
        <authorList>
            <person name="Francoeur C.B."/>
            <person name="Khadempour L."/>
            <person name="Moreira-Soto R.D."/>
            <person name="Gotting K."/>
            <person name="Book A.J."/>
            <person name="Pinto-Tomas A.A."/>
            <person name="Keefover-Ring K."/>
            <person name="Currie C.R."/>
        </authorList>
    </citation>
    <scope>NUCLEOTIDE SEQUENCE [LARGE SCALE GENOMIC DNA]</scope>
    <source>
        <strain evidence="2 3">Acro-805</strain>
    </source>
</reference>
<dbReference type="SUPFAM" id="SSF53448">
    <property type="entry name" value="Nucleotide-diphospho-sugar transferases"/>
    <property type="match status" value="1"/>
</dbReference>
<dbReference type="InterPro" id="IPR029044">
    <property type="entry name" value="Nucleotide-diphossugar_trans"/>
</dbReference>
<dbReference type="Proteomes" id="UP000780690">
    <property type="component" value="Unassembled WGS sequence"/>
</dbReference>
<keyword evidence="3" id="KW-1185">Reference proteome</keyword>
<dbReference type="Gene3D" id="3.90.550.10">
    <property type="entry name" value="Spore Coat Polysaccharide Biosynthesis Protein SpsA, Chain A"/>
    <property type="match status" value="1"/>
</dbReference>
<evidence type="ECO:0000313" key="3">
    <source>
        <dbReference type="Proteomes" id="UP000780690"/>
    </source>
</evidence>